<proteinExistence type="predicted"/>
<gene>
    <name evidence="2" type="ORF">B296_00010647</name>
</gene>
<comment type="caution">
    <text evidence="2">The sequence shown here is derived from an EMBL/GenBank/DDBJ whole genome shotgun (WGS) entry which is preliminary data.</text>
</comment>
<dbReference type="Proteomes" id="UP000287651">
    <property type="component" value="Unassembled WGS sequence"/>
</dbReference>
<evidence type="ECO:0000313" key="2">
    <source>
        <dbReference type="EMBL" id="RRT76200.1"/>
    </source>
</evidence>
<sequence>MMSQWLWATTEGALLEEDAGSIVSDRSNGFERKRRWCGKRLTMVVVGKATITADRAVTKALSSPSKERQQQLRRTEGEAEEASGVGVESAKVVCGTRWQRGVVKQDGSDRLSNKMALTIEAGGIG</sequence>
<feature type="compositionally biased region" description="Basic and acidic residues" evidence="1">
    <location>
        <begin position="65"/>
        <end position="77"/>
    </location>
</feature>
<name>A0A427AJ26_ENSVE</name>
<reference evidence="2 3" key="1">
    <citation type="journal article" date="2014" name="Agronomy (Basel)">
        <title>A Draft Genome Sequence for Ensete ventricosum, the Drought-Tolerant Tree Against Hunger.</title>
        <authorList>
            <person name="Harrison J."/>
            <person name="Moore K.A."/>
            <person name="Paszkiewicz K."/>
            <person name="Jones T."/>
            <person name="Grant M."/>
            <person name="Ambacheew D."/>
            <person name="Muzemil S."/>
            <person name="Studholme D.J."/>
        </authorList>
    </citation>
    <scope>NUCLEOTIDE SEQUENCE [LARGE SCALE GENOMIC DNA]</scope>
</reference>
<dbReference type="AlphaFoldDB" id="A0A427AJ26"/>
<organism evidence="2 3">
    <name type="scientific">Ensete ventricosum</name>
    <name type="common">Abyssinian banana</name>
    <name type="synonym">Musa ensete</name>
    <dbReference type="NCBI Taxonomy" id="4639"/>
    <lineage>
        <taxon>Eukaryota</taxon>
        <taxon>Viridiplantae</taxon>
        <taxon>Streptophyta</taxon>
        <taxon>Embryophyta</taxon>
        <taxon>Tracheophyta</taxon>
        <taxon>Spermatophyta</taxon>
        <taxon>Magnoliopsida</taxon>
        <taxon>Liliopsida</taxon>
        <taxon>Zingiberales</taxon>
        <taxon>Musaceae</taxon>
        <taxon>Ensete</taxon>
    </lineage>
</organism>
<protein>
    <submittedName>
        <fullName evidence="2">Uncharacterized protein</fullName>
    </submittedName>
</protein>
<accession>A0A427AJ26</accession>
<evidence type="ECO:0000313" key="3">
    <source>
        <dbReference type="Proteomes" id="UP000287651"/>
    </source>
</evidence>
<evidence type="ECO:0000256" key="1">
    <source>
        <dbReference type="SAM" id="MobiDB-lite"/>
    </source>
</evidence>
<feature type="region of interest" description="Disordered" evidence="1">
    <location>
        <begin position="57"/>
        <end position="86"/>
    </location>
</feature>
<dbReference type="EMBL" id="AMZH03002263">
    <property type="protein sequence ID" value="RRT76200.1"/>
    <property type="molecule type" value="Genomic_DNA"/>
</dbReference>